<dbReference type="Gene3D" id="2.60.40.10">
    <property type="entry name" value="Immunoglobulins"/>
    <property type="match status" value="1"/>
</dbReference>
<accession>X1JNX6</accession>
<dbReference type="EMBL" id="BARU01044658">
    <property type="protein sequence ID" value="GAH79954.1"/>
    <property type="molecule type" value="Genomic_DNA"/>
</dbReference>
<name>X1JNX6_9ZZZZ</name>
<dbReference type="InterPro" id="IPR016007">
    <property type="entry name" value="Alpha_rhamnosid"/>
</dbReference>
<dbReference type="AlphaFoldDB" id="X1JNX6"/>
<gene>
    <name evidence="1" type="ORF">S03H2_68031</name>
</gene>
<comment type="caution">
    <text evidence="1">The sequence shown here is derived from an EMBL/GenBank/DDBJ whole genome shotgun (WGS) entry which is preliminary data.</text>
</comment>
<dbReference type="Pfam" id="PF25788">
    <property type="entry name" value="Ig_Rha78A_N"/>
    <property type="match status" value="1"/>
</dbReference>
<proteinExistence type="predicted"/>
<dbReference type="PANTHER" id="PTHR33307:SF6">
    <property type="entry name" value="ALPHA-RHAMNOSIDASE (EUROFUNG)-RELATED"/>
    <property type="match status" value="1"/>
</dbReference>
<dbReference type="InterPro" id="IPR013783">
    <property type="entry name" value="Ig-like_fold"/>
</dbReference>
<protein>
    <submittedName>
        <fullName evidence="1">Uncharacterized protein</fullName>
    </submittedName>
</protein>
<organism evidence="1">
    <name type="scientific">marine sediment metagenome</name>
    <dbReference type="NCBI Taxonomy" id="412755"/>
    <lineage>
        <taxon>unclassified sequences</taxon>
        <taxon>metagenomes</taxon>
        <taxon>ecological metagenomes</taxon>
    </lineage>
</organism>
<reference evidence="1" key="1">
    <citation type="journal article" date="2014" name="Front. Microbiol.">
        <title>High frequency of phylogenetically diverse reductive dehalogenase-homologous genes in deep subseafloor sedimentary metagenomes.</title>
        <authorList>
            <person name="Kawai M."/>
            <person name="Futagami T."/>
            <person name="Toyoda A."/>
            <person name="Takaki Y."/>
            <person name="Nishi S."/>
            <person name="Hori S."/>
            <person name="Arai W."/>
            <person name="Tsubouchi T."/>
            <person name="Morono Y."/>
            <person name="Uchiyama I."/>
            <person name="Ito T."/>
            <person name="Fujiyama A."/>
            <person name="Inagaki F."/>
            <person name="Takami H."/>
        </authorList>
    </citation>
    <scope>NUCLEOTIDE SEQUENCE</scope>
    <source>
        <strain evidence="1">Expedition CK06-06</strain>
    </source>
</reference>
<evidence type="ECO:0000313" key="1">
    <source>
        <dbReference type="EMBL" id="GAH79954.1"/>
    </source>
</evidence>
<dbReference type="PANTHER" id="PTHR33307">
    <property type="entry name" value="ALPHA-RHAMNOSIDASE (EUROFUNG)"/>
    <property type="match status" value="1"/>
</dbReference>
<sequence length="87" mass="10497">MIKPPFNLRCEYLKDPIEIDTHSPRFSWLLRHKERKQFQFAYQIIVSSEKSLSQSEKGDLWDSDKVEFDDSINIIYKGRINKLKFLF</sequence>